<organism evidence="8 9">
    <name type="scientific">Lentinula edodes</name>
    <name type="common">Shiitake mushroom</name>
    <name type="synonym">Lentinus edodes</name>
    <dbReference type="NCBI Taxonomy" id="5353"/>
    <lineage>
        <taxon>Eukaryota</taxon>
        <taxon>Fungi</taxon>
        <taxon>Dikarya</taxon>
        <taxon>Basidiomycota</taxon>
        <taxon>Agaricomycotina</taxon>
        <taxon>Agaricomycetes</taxon>
        <taxon>Agaricomycetidae</taxon>
        <taxon>Agaricales</taxon>
        <taxon>Marasmiineae</taxon>
        <taxon>Omphalotaceae</taxon>
        <taxon>Lentinula</taxon>
    </lineage>
</organism>
<accession>A0A1Q3DZW3</accession>
<dbReference type="PANTHER" id="PTHR15263">
    <property type="entry name" value="I-KAPPA-B-LIKE PROTEIN IKBL"/>
    <property type="match status" value="1"/>
</dbReference>
<comment type="caution">
    <text evidence="8">The sequence shown here is derived from an EMBL/GenBank/DDBJ whole genome shotgun (WGS) entry which is preliminary data.</text>
</comment>
<proteinExistence type="predicted"/>
<dbReference type="PANTHER" id="PTHR15263:SF1">
    <property type="entry name" value="NF-KAPPA-B INHIBITOR-LIKE PROTEIN 1"/>
    <property type="match status" value="1"/>
</dbReference>
<keyword evidence="3" id="KW-0677">Repeat</keyword>
<comment type="subcellular location">
    <subcellularLocation>
        <location evidence="1">Nucleus</location>
    </subcellularLocation>
</comment>
<dbReference type="GO" id="GO:0005634">
    <property type="term" value="C:nucleus"/>
    <property type="evidence" value="ECO:0007669"/>
    <property type="project" value="UniProtKB-SubCell"/>
</dbReference>
<dbReference type="STRING" id="5353.A0A1Q3DZW3"/>
<feature type="region of interest" description="Disordered" evidence="7">
    <location>
        <begin position="295"/>
        <end position="335"/>
    </location>
</feature>
<dbReference type="InterPro" id="IPR038753">
    <property type="entry name" value="NFKBIL1"/>
</dbReference>
<keyword evidence="9" id="KW-1185">Reference proteome</keyword>
<keyword evidence="2" id="KW-0597">Phosphoprotein</keyword>
<name>A0A1Q3DZW3_LENED</name>
<reference evidence="8 9" key="2">
    <citation type="submission" date="2017-02" db="EMBL/GenBank/DDBJ databases">
        <title>A genome survey and senescence transcriptome analysis in Lentinula edodes.</title>
        <authorList>
            <person name="Sakamoto Y."/>
            <person name="Nakade K."/>
            <person name="Sato S."/>
            <person name="Yoshida Y."/>
            <person name="Miyazaki K."/>
            <person name="Natsume S."/>
            <person name="Konno N."/>
        </authorList>
    </citation>
    <scope>NUCLEOTIDE SEQUENCE [LARGE SCALE GENOMIC DNA]</scope>
    <source>
        <strain evidence="8 9">NBRC 111202</strain>
    </source>
</reference>
<evidence type="ECO:0000256" key="6">
    <source>
        <dbReference type="SAM" id="Coils"/>
    </source>
</evidence>
<feature type="region of interest" description="Disordered" evidence="7">
    <location>
        <begin position="1"/>
        <end position="77"/>
    </location>
</feature>
<reference evidence="8 9" key="1">
    <citation type="submission" date="2016-08" db="EMBL/GenBank/DDBJ databases">
        <authorList>
            <consortium name="Lentinula edodes genome sequencing consortium"/>
            <person name="Sakamoto Y."/>
            <person name="Nakade K."/>
            <person name="Sato S."/>
            <person name="Yoshida Y."/>
            <person name="Miyazaki K."/>
            <person name="Natsume S."/>
            <person name="Konno N."/>
        </authorList>
    </citation>
    <scope>NUCLEOTIDE SEQUENCE [LARGE SCALE GENOMIC DNA]</scope>
    <source>
        <strain evidence="8 9">NBRC 111202</strain>
    </source>
</reference>
<evidence type="ECO:0000256" key="1">
    <source>
        <dbReference type="ARBA" id="ARBA00004123"/>
    </source>
</evidence>
<feature type="compositionally biased region" description="Basic residues" evidence="7">
    <location>
        <begin position="17"/>
        <end position="33"/>
    </location>
</feature>
<evidence type="ECO:0000313" key="9">
    <source>
        <dbReference type="Proteomes" id="UP000188533"/>
    </source>
</evidence>
<keyword evidence="5" id="KW-0539">Nucleus</keyword>
<gene>
    <name evidence="8" type="ORF">LENED_002085</name>
</gene>
<evidence type="ECO:0000256" key="4">
    <source>
        <dbReference type="ARBA" id="ARBA00023043"/>
    </source>
</evidence>
<feature type="coiled-coil region" evidence="6">
    <location>
        <begin position="167"/>
        <end position="226"/>
    </location>
</feature>
<evidence type="ECO:0000256" key="2">
    <source>
        <dbReference type="ARBA" id="ARBA00022553"/>
    </source>
</evidence>
<evidence type="ECO:0000256" key="3">
    <source>
        <dbReference type="ARBA" id="ARBA00022737"/>
    </source>
</evidence>
<evidence type="ECO:0000313" key="8">
    <source>
        <dbReference type="EMBL" id="GAW00557.1"/>
    </source>
</evidence>
<protein>
    <submittedName>
        <fullName evidence="8">Uncharacterized protein</fullName>
    </submittedName>
</protein>
<keyword evidence="6" id="KW-0175">Coiled coil</keyword>
<dbReference type="GO" id="GO:0043124">
    <property type="term" value="P:negative regulation of canonical NF-kappaB signal transduction"/>
    <property type="evidence" value="ECO:0007669"/>
    <property type="project" value="InterPro"/>
</dbReference>
<dbReference type="AlphaFoldDB" id="A0A1Q3DZW3"/>
<feature type="compositionally biased region" description="Acidic residues" evidence="7">
    <location>
        <begin position="51"/>
        <end position="64"/>
    </location>
</feature>
<evidence type="ECO:0000256" key="5">
    <source>
        <dbReference type="ARBA" id="ARBA00023242"/>
    </source>
</evidence>
<dbReference type="EMBL" id="BDGU01000032">
    <property type="protein sequence ID" value="GAW00557.1"/>
    <property type="molecule type" value="Genomic_DNA"/>
</dbReference>
<evidence type="ECO:0000256" key="7">
    <source>
        <dbReference type="SAM" id="MobiDB-lite"/>
    </source>
</evidence>
<sequence>MPKLHLKRTPEEEAVRRVRKLEKREAKRRRKHDHYGYGSSSSKRQQRTAIVEEDNSCDEEDGEEFIGPVPGPSNYQPDYETIRAEIEEQRFREKMAMAFDDDERLDSIEARFNSFAHVPMHWGGKNSSKPRINYDNDEFLAVDPMTMDDEEYAEWVRMGMYRKTHAQEIAEKERMKAERAAKRAQEKAIRAETERLQKVAAAERWSHKLKKENKRLELLRLEYQNRWKLLLSNTQPADIADIGFNDIPWPILLAYKHKSDKKSVSDTVSSLSLDDFTPDAISTFLFTSPPSANTSIDTDTDIGKTSSSSSSASAQRLSEAETENPKKGRKEKLRETLLRFHPDKFEGRLMSRVRPEEKEKVTQALGILVRVLNDLMGEG</sequence>
<dbReference type="Proteomes" id="UP000188533">
    <property type="component" value="Unassembled WGS sequence"/>
</dbReference>
<keyword evidence="4" id="KW-0040">ANK repeat</keyword>